<dbReference type="Proteomes" id="UP000009172">
    <property type="component" value="Unassembled WGS sequence"/>
</dbReference>
<sequence length="55" mass="5967">MFVAYPGTEQAEGYMNQLPLGVIPAPGDKAKGNQLFITTGPKVIFELAMNWLAIN</sequence>
<organism evidence="1 2">
    <name type="scientific">Trichophyton tonsurans (strain CBS 112818)</name>
    <name type="common">Scalp ringworm fungus</name>
    <dbReference type="NCBI Taxonomy" id="647933"/>
    <lineage>
        <taxon>Eukaryota</taxon>
        <taxon>Fungi</taxon>
        <taxon>Dikarya</taxon>
        <taxon>Ascomycota</taxon>
        <taxon>Pezizomycotina</taxon>
        <taxon>Eurotiomycetes</taxon>
        <taxon>Eurotiomycetidae</taxon>
        <taxon>Onygenales</taxon>
        <taxon>Arthrodermataceae</taxon>
        <taxon>Trichophyton</taxon>
    </lineage>
</organism>
<keyword evidence="2" id="KW-1185">Reference proteome</keyword>
<reference evidence="2" key="1">
    <citation type="journal article" date="2012" name="MBio">
        <title>Comparative genome analysis of Trichophyton rubrum and related dermatophytes reveals candidate genes involved in infection.</title>
        <authorList>
            <person name="Martinez D.A."/>
            <person name="Oliver B.G."/>
            <person name="Graeser Y."/>
            <person name="Goldberg J.M."/>
            <person name="Li W."/>
            <person name="Martinez-Rossi N.M."/>
            <person name="Monod M."/>
            <person name="Shelest E."/>
            <person name="Barton R.C."/>
            <person name="Birch E."/>
            <person name="Brakhage A.A."/>
            <person name="Chen Z."/>
            <person name="Gurr S.J."/>
            <person name="Heiman D."/>
            <person name="Heitman J."/>
            <person name="Kosti I."/>
            <person name="Rossi A."/>
            <person name="Saif S."/>
            <person name="Samalova M."/>
            <person name="Saunders C.W."/>
            <person name="Shea T."/>
            <person name="Summerbell R.C."/>
            <person name="Xu J."/>
            <person name="Young S."/>
            <person name="Zeng Q."/>
            <person name="Birren B.W."/>
            <person name="Cuomo C.A."/>
            <person name="White T.C."/>
        </authorList>
    </citation>
    <scope>NUCLEOTIDE SEQUENCE [LARGE SCALE GENOMIC DNA]</scope>
    <source>
        <strain evidence="2">CBS 112818</strain>
    </source>
</reference>
<gene>
    <name evidence="1" type="ORF">TESG_02292</name>
</gene>
<name>F2RTY8_TRIT1</name>
<evidence type="ECO:0000313" key="1">
    <source>
        <dbReference type="EMBL" id="EGD94787.1"/>
    </source>
</evidence>
<dbReference type="AlphaFoldDB" id="F2RTY8"/>
<evidence type="ECO:0000313" key="2">
    <source>
        <dbReference type="Proteomes" id="UP000009172"/>
    </source>
</evidence>
<proteinExistence type="predicted"/>
<protein>
    <submittedName>
        <fullName evidence="1">Uncharacterized protein</fullName>
    </submittedName>
</protein>
<dbReference type="EMBL" id="GG698484">
    <property type="protein sequence ID" value="EGD94787.1"/>
    <property type="molecule type" value="Genomic_DNA"/>
</dbReference>
<accession>F2RTY8</accession>
<dbReference type="HOGENOM" id="CLU_3034073_0_0_1"/>